<dbReference type="EMBL" id="JAHMHS010000111">
    <property type="protein sequence ID" value="KAK1716801.1"/>
    <property type="molecule type" value="Genomic_DNA"/>
</dbReference>
<dbReference type="AlphaFoldDB" id="A0AAD8XBZ9"/>
<proteinExistence type="predicted"/>
<reference evidence="7" key="1">
    <citation type="submission" date="2021-12" db="EMBL/GenBank/DDBJ databases">
        <title>Comparative genomics, transcriptomics and evolutionary studies reveal genomic signatures of adaptation to plant cell wall in hemibiotrophic fungi.</title>
        <authorList>
            <consortium name="DOE Joint Genome Institute"/>
            <person name="Baroncelli R."/>
            <person name="Diaz J.F."/>
            <person name="Benocci T."/>
            <person name="Peng M."/>
            <person name="Battaglia E."/>
            <person name="Haridas S."/>
            <person name="Andreopoulos W."/>
            <person name="Labutti K."/>
            <person name="Pangilinan J."/>
            <person name="Floch G.L."/>
            <person name="Makela M.R."/>
            <person name="Henrissat B."/>
            <person name="Grigoriev I.V."/>
            <person name="Crouch J.A."/>
            <person name="De Vries R.P."/>
            <person name="Sukno S.A."/>
            <person name="Thon M.R."/>
        </authorList>
    </citation>
    <scope>NUCLEOTIDE SEQUENCE</scope>
    <source>
        <strain evidence="7">CBS 112980</strain>
    </source>
</reference>
<protein>
    <recommendedName>
        <fullName evidence="1">gamma-glutamylcyclotransferase</fullName>
        <ecNumber evidence="1">4.3.2.9</ecNumber>
    </recommendedName>
</protein>
<dbReference type="Gene3D" id="3.10.490.10">
    <property type="entry name" value="Gamma-glutamyl cyclotransferase-like"/>
    <property type="match status" value="1"/>
</dbReference>
<feature type="compositionally biased region" description="Low complexity" evidence="5">
    <location>
        <begin position="267"/>
        <end position="280"/>
    </location>
</feature>
<feature type="region of interest" description="Disordered" evidence="5">
    <location>
        <begin position="413"/>
        <end position="454"/>
    </location>
</feature>
<feature type="compositionally biased region" description="Pro residues" evidence="5">
    <location>
        <begin position="143"/>
        <end position="162"/>
    </location>
</feature>
<evidence type="ECO:0000256" key="5">
    <source>
        <dbReference type="SAM" id="MobiDB-lite"/>
    </source>
</evidence>
<dbReference type="GO" id="GO:0003839">
    <property type="term" value="F:gamma-glutamylcyclotransferase activity"/>
    <property type="evidence" value="ECO:0007669"/>
    <property type="project" value="UniProtKB-EC"/>
</dbReference>
<dbReference type="RefSeq" id="XP_060360731.1">
    <property type="nucleotide sequence ID" value="XM_060509087.1"/>
</dbReference>
<dbReference type="PANTHER" id="PTHR12935:SF0">
    <property type="entry name" value="GAMMA-GLUTAMYLCYCLOTRANSFERASE"/>
    <property type="match status" value="1"/>
</dbReference>
<dbReference type="EC" id="4.3.2.9" evidence="1"/>
<evidence type="ECO:0000256" key="4">
    <source>
        <dbReference type="PIRSR" id="PIRSR617939-2"/>
    </source>
</evidence>
<evidence type="ECO:0000256" key="3">
    <source>
        <dbReference type="PIRSR" id="PIRSR617939-1"/>
    </source>
</evidence>
<dbReference type="PANTHER" id="PTHR12935">
    <property type="entry name" value="GAMMA-GLUTAMYLCYCLOTRANSFERASE"/>
    <property type="match status" value="1"/>
</dbReference>
<feature type="binding site" evidence="4">
    <location>
        <begin position="85"/>
        <end position="90"/>
    </location>
    <ligand>
        <name>substrate</name>
    </ligand>
</feature>
<sequence length="454" mass="49492">MTTSLPQEPICLLRRLKDLATLSTSSAPSKKSYPSIKSIPRTSPSRLAAAAASPDSSSSDALSTTTTTIEAAAAAAAAEQASVLYLAYGSNLSAETFLGARGIRPISQVNVSAPGLSLVFDLPGLPYTEPCFANSAPRKIPNLPDPSDPPKFPPVPPLPPPAESNQKQKHSSRGKESATTPTTPDLGWDKGLFGVVYEVTPQDYATIVATEGGGSSYKDILTPCIPLPPRVSVPEKPPIDIPRPFLAHTLFSPSIPDAEPEEPDNASTSSYNYTHNYDNNTNDDDKTPTDPRKKWYYRFLRPTRRPDPTYAQPSPRYLHLITSGAAEHELPDDYQRWLNSLVPYTPTSSRQKLAQWLLKALFLPVLLVFFALNKKVANKEGKVPVWLGVTLGIVFNLLWMGYDAVLRPVFGDGERTQEEDGDEKDGWARGRSWRGRGGAGCGDEEKMGLLENMD</sequence>
<feature type="region of interest" description="Disordered" evidence="5">
    <location>
        <begin position="250"/>
        <end position="289"/>
    </location>
</feature>
<keyword evidence="6" id="KW-1133">Transmembrane helix</keyword>
<keyword evidence="2" id="KW-0456">Lyase</keyword>
<feature type="region of interest" description="Disordered" evidence="5">
    <location>
        <begin position="23"/>
        <end position="62"/>
    </location>
</feature>
<dbReference type="GeneID" id="85392986"/>
<keyword evidence="8" id="KW-1185">Reference proteome</keyword>
<feature type="active site" description="Proton acceptor" evidence="3">
    <location>
        <position position="211"/>
    </location>
</feature>
<evidence type="ECO:0000256" key="2">
    <source>
        <dbReference type="ARBA" id="ARBA00023239"/>
    </source>
</evidence>
<feature type="compositionally biased region" description="Basic and acidic residues" evidence="5">
    <location>
        <begin position="413"/>
        <end position="428"/>
    </location>
</feature>
<evidence type="ECO:0000313" key="8">
    <source>
        <dbReference type="Proteomes" id="UP001244207"/>
    </source>
</evidence>
<comment type="caution">
    <text evidence="7">The sequence shown here is derived from an EMBL/GenBank/DDBJ whole genome shotgun (WGS) entry which is preliminary data.</text>
</comment>
<evidence type="ECO:0000256" key="6">
    <source>
        <dbReference type="SAM" id="Phobius"/>
    </source>
</evidence>
<name>A0AAD8XBZ9_GLOAC</name>
<keyword evidence="6" id="KW-0812">Transmembrane</keyword>
<dbReference type="Proteomes" id="UP001244207">
    <property type="component" value="Unassembled WGS sequence"/>
</dbReference>
<evidence type="ECO:0000256" key="1">
    <source>
        <dbReference type="ARBA" id="ARBA00012346"/>
    </source>
</evidence>
<evidence type="ECO:0000313" key="7">
    <source>
        <dbReference type="EMBL" id="KAK1716801.1"/>
    </source>
</evidence>
<keyword evidence="6" id="KW-0472">Membrane</keyword>
<feature type="binding site" evidence="4">
    <location>
        <position position="317"/>
    </location>
    <ligand>
        <name>substrate</name>
    </ligand>
</feature>
<accession>A0AAD8XBZ9</accession>
<gene>
    <name evidence="7" type="ORF">BDZ83DRAFT_634254</name>
</gene>
<dbReference type="InterPro" id="IPR017939">
    <property type="entry name" value="G-Glutamylcylcotransferase"/>
</dbReference>
<feature type="transmembrane region" description="Helical" evidence="6">
    <location>
        <begin position="353"/>
        <end position="372"/>
    </location>
</feature>
<organism evidence="7 8">
    <name type="scientific">Glomerella acutata</name>
    <name type="common">Colletotrichum acutatum</name>
    <dbReference type="NCBI Taxonomy" id="27357"/>
    <lineage>
        <taxon>Eukaryota</taxon>
        <taxon>Fungi</taxon>
        <taxon>Dikarya</taxon>
        <taxon>Ascomycota</taxon>
        <taxon>Pezizomycotina</taxon>
        <taxon>Sordariomycetes</taxon>
        <taxon>Hypocreomycetidae</taxon>
        <taxon>Glomerellales</taxon>
        <taxon>Glomerellaceae</taxon>
        <taxon>Colletotrichum</taxon>
        <taxon>Colletotrichum acutatum species complex</taxon>
    </lineage>
</organism>
<feature type="region of interest" description="Disordered" evidence="5">
    <location>
        <begin position="136"/>
        <end position="186"/>
    </location>
</feature>
<feature type="transmembrane region" description="Helical" evidence="6">
    <location>
        <begin position="384"/>
        <end position="402"/>
    </location>
</feature>